<evidence type="ECO:0000313" key="4">
    <source>
        <dbReference type="Proteomes" id="UP000292118"/>
    </source>
</evidence>
<dbReference type="Pfam" id="PF13635">
    <property type="entry name" value="DUF4143"/>
    <property type="match status" value="1"/>
</dbReference>
<dbReference type="EMBL" id="CP035493">
    <property type="protein sequence ID" value="QAY69376.1"/>
    <property type="molecule type" value="Genomic_DNA"/>
</dbReference>
<dbReference type="GO" id="GO:0005524">
    <property type="term" value="F:ATP binding"/>
    <property type="evidence" value="ECO:0007669"/>
    <property type="project" value="UniProtKB-KW"/>
</dbReference>
<evidence type="ECO:0000259" key="2">
    <source>
        <dbReference type="Pfam" id="PF13635"/>
    </source>
</evidence>
<gene>
    <name evidence="3" type="ORF">ET471_04395</name>
</gene>
<dbReference type="Proteomes" id="UP000292118">
    <property type="component" value="Chromosome"/>
</dbReference>
<reference evidence="3 4" key="1">
    <citation type="submission" date="2019-01" db="EMBL/GenBank/DDBJ databases">
        <title>Genome sequencing of strain FW10M-9.</title>
        <authorList>
            <person name="Heo J."/>
            <person name="Kim S.-J."/>
            <person name="Kim J.-S."/>
            <person name="Hong S.-B."/>
            <person name="Kwon S.-W."/>
        </authorList>
    </citation>
    <scope>NUCLEOTIDE SEQUENCE [LARGE SCALE GENOMIC DNA]</scope>
    <source>
        <strain evidence="3 4">FW10M-9</strain>
    </source>
</reference>
<organism evidence="3 4">
    <name type="scientific">Xylanimonas protaetiae</name>
    <dbReference type="NCBI Taxonomy" id="2509457"/>
    <lineage>
        <taxon>Bacteria</taxon>
        <taxon>Bacillati</taxon>
        <taxon>Actinomycetota</taxon>
        <taxon>Actinomycetes</taxon>
        <taxon>Micrococcales</taxon>
        <taxon>Promicromonosporaceae</taxon>
        <taxon>Xylanimonas</taxon>
    </lineage>
</organism>
<evidence type="ECO:0000313" key="3">
    <source>
        <dbReference type="EMBL" id="QAY69376.1"/>
    </source>
</evidence>
<dbReference type="OrthoDB" id="128089at2"/>
<dbReference type="InterPro" id="IPR041682">
    <property type="entry name" value="AAA_14"/>
</dbReference>
<feature type="domain" description="DUF4143" evidence="2">
    <location>
        <begin position="211"/>
        <end position="378"/>
    </location>
</feature>
<dbReference type="AlphaFoldDB" id="A0A4P6F2D4"/>
<dbReference type="KEGG" id="xya:ET471_04395"/>
<keyword evidence="3" id="KW-0067">ATP-binding</keyword>
<name>A0A4P6F2D4_9MICO</name>
<accession>A0A4P6F2D4</accession>
<dbReference type="InterPro" id="IPR025420">
    <property type="entry name" value="DUF4143"/>
</dbReference>
<feature type="domain" description="AAA" evidence="1">
    <location>
        <begin position="29"/>
        <end position="138"/>
    </location>
</feature>
<sequence>MCANGSVASVTYVRRIIDDTLDDLQPHLRALAIFGPKSVGKTATALQRASSVFDLSETSQRQIVAADPSVLVAARGPVLVDEWQRLPEVWDAVKRAVDAGSPPGHFLIAGSSAPRGAVIHSGAGRIVPLRMRPLSVAERGIESPTVSLKAMLDGERELQGRTRLTLTDYVEEITASGLPALRGLPVRARNAELDAYVENVVQREFPEQGYPVRRPATLRGWLAAYAAATATTTSYSKILDAATPGAPDKPAKSTTISYRDALTSLWLLDPVPAWTPARNHLDRLGQAPKHMLADPALAVRLLGLDASGLLRGEQGNRQLVEGSMLGRLFETLTAVSLATYAEACDARLGHLRTQNGNREVDLVVVRPDGRVLAVEVKLASSVEDADVTHLHWLKERIGDDLVDAVVVTAGPDAYRRRDGIGVVPLALLGP</sequence>
<evidence type="ECO:0000259" key="1">
    <source>
        <dbReference type="Pfam" id="PF13173"/>
    </source>
</evidence>
<dbReference type="PANTHER" id="PTHR43566:SF2">
    <property type="entry name" value="DUF4143 DOMAIN-CONTAINING PROTEIN"/>
    <property type="match status" value="1"/>
</dbReference>
<protein>
    <submittedName>
        <fullName evidence="3">ATP-binding protein</fullName>
    </submittedName>
</protein>
<keyword evidence="3" id="KW-0547">Nucleotide-binding</keyword>
<dbReference type="Pfam" id="PF13173">
    <property type="entry name" value="AAA_14"/>
    <property type="match status" value="1"/>
</dbReference>
<proteinExistence type="predicted"/>
<keyword evidence="4" id="KW-1185">Reference proteome</keyword>
<dbReference type="PANTHER" id="PTHR43566">
    <property type="entry name" value="CONSERVED PROTEIN"/>
    <property type="match status" value="1"/>
</dbReference>